<feature type="domain" description="Peptidase C14 caspase" evidence="2">
    <location>
        <begin position="269"/>
        <end position="568"/>
    </location>
</feature>
<dbReference type="OrthoDB" id="3483116at2"/>
<dbReference type="SUPFAM" id="SSF52129">
    <property type="entry name" value="Caspase-like"/>
    <property type="match status" value="1"/>
</dbReference>
<evidence type="ECO:0000313" key="4">
    <source>
        <dbReference type="Proteomes" id="UP000286806"/>
    </source>
</evidence>
<dbReference type="Pfam" id="PF00656">
    <property type="entry name" value="Peptidase_C14"/>
    <property type="match status" value="1"/>
</dbReference>
<protein>
    <submittedName>
        <fullName evidence="3">Metacaspase</fullName>
    </submittedName>
</protein>
<dbReference type="EMBL" id="BGOW01000003">
    <property type="protein sequence ID" value="GBL44755.1"/>
    <property type="molecule type" value="Genomic_DNA"/>
</dbReference>
<keyword evidence="4" id="KW-1185">Reference proteome</keyword>
<dbReference type="GO" id="GO:0004197">
    <property type="term" value="F:cysteine-type endopeptidase activity"/>
    <property type="evidence" value="ECO:0007669"/>
    <property type="project" value="InterPro"/>
</dbReference>
<dbReference type="PANTHER" id="PTHR48104:SF30">
    <property type="entry name" value="METACASPASE-1"/>
    <property type="match status" value="1"/>
</dbReference>
<dbReference type="Gene3D" id="3.40.50.1460">
    <property type="match status" value="1"/>
</dbReference>
<organism evidence="3 4">
    <name type="scientific">Sulfuriferula multivorans</name>
    <dbReference type="NCBI Taxonomy" id="1559896"/>
    <lineage>
        <taxon>Bacteria</taxon>
        <taxon>Pseudomonadati</taxon>
        <taxon>Pseudomonadota</taxon>
        <taxon>Betaproteobacteria</taxon>
        <taxon>Nitrosomonadales</taxon>
        <taxon>Sulfuricellaceae</taxon>
        <taxon>Sulfuriferula</taxon>
    </lineage>
</organism>
<dbReference type="PANTHER" id="PTHR48104">
    <property type="entry name" value="METACASPASE-4"/>
    <property type="match status" value="1"/>
</dbReference>
<evidence type="ECO:0000259" key="2">
    <source>
        <dbReference type="Pfam" id="PF00656"/>
    </source>
</evidence>
<gene>
    <name evidence="3" type="ORF">SFMTTN_0556</name>
</gene>
<proteinExistence type="predicted"/>
<dbReference type="RefSeq" id="WP_124703605.1">
    <property type="nucleotide sequence ID" value="NZ_BGOW01000003.1"/>
</dbReference>
<dbReference type="GO" id="GO:0006508">
    <property type="term" value="P:proteolysis"/>
    <property type="evidence" value="ECO:0007669"/>
    <property type="project" value="InterPro"/>
</dbReference>
<dbReference type="Proteomes" id="UP000286806">
    <property type="component" value="Unassembled WGS sequence"/>
</dbReference>
<reference evidence="3 4" key="1">
    <citation type="journal article" date="2019" name="Front. Microbiol.">
        <title>Genomes of Neutrophilic Sulfur-Oxidizing Chemolithoautotrophs Representing 9 Proteobacterial Species From 8 Genera.</title>
        <authorList>
            <person name="Watanabe T."/>
            <person name="Kojima H."/>
            <person name="Umezawa K."/>
            <person name="Hori C."/>
            <person name="Takasuka T.E."/>
            <person name="Kato Y."/>
            <person name="Fukui M."/>
        </authorList>
    </citation>
    <scope>NUCLEOTIDE SEQUENCE [LARGE SCALE GENOMIC DNA]</scope>
    <source>
        <strain evidence="3 4">TTN</strain>
    </source>
</reference>
<evidence type="ECO:0000313" key="3">
    <source>
        <dbReference type="EMBL" id="GBL44755.1"/>
    </source>
</evidence>
<accession>A0A401JAQ6</accession>
<sequence>MAKSLSILCVHGVGHGDVDPNLQASWTQAIRDGLQAWSPELEVMCDFLQYDALFDQAPHNPLTYAAAFANVLASGIVHGVGDLFTRERGLFEMPEQLRWSAGMVAQWVSDEKLRATARDAVLQKMQTGAYDAVLGHSLGSLICYDTFLRNPAALKGKTFVSLGAQIGNPCVRDAFAGRLECLNSAKQWFHLYNPDDHVMTAGIRLNAGNFEEIGTQFDIPNDPLNHDATHYLSHPNTRSAVWRVLSGARTERVMTRGLAAFQKASAKPTRRALLVGINDYPDPANRLEGCVNDVFLMSSVLQECGFAAEDIRVVLDQRATADGILERLHWLLDGVQSGDERVLFYSGHGAQIPAYGASDEVDHLNECLVPYDFDWTPARAITDKQFLGLYSQLPYDSYFAAIFDCCHSGGMAREGSRRVRGITPPDDIRHRALKWNAALQMWEERSLTTTNRSLEQNKGAAYLGSSGASYRLGRAIGLRGLTQQDYNSTRKALGHHGPYLPVIIEACQENQLSYEYRHGVQSFGAFTYSLAETLRASRSQRGNPDFVTLIKSVSARLKRLKYEQTPCLLGPKSILKMPIPWSTQPAPAKRGKRKTSTGSGNS</sequence>
<name>A0A401JAQ6_9PROT</name>
<evidence type="ECO:0000256" key="1">
    <source>
        <dbReference type="SAM" id="MobiDB-lite"/>
    </source>
</evidence>
<dbReference type="InterPro" id="IPR050452">
    <property type="entry name" value="Metacaspase"/>
</dbReference>
<dbReference type="AlphaFoldDB" id="A0A401JAQ6"/>
<dbReference type="InterPro" id="IPR029030">
    <property type="entry name" value="Caspase-like_dom_sf"/>
</dbReference>
<feature type="region of interest" description="Disordered" evidence="1">
    <location>
        <begin position="580"/>
        <end position="602"/>
    </location>
</feature>
<dbReference type="GO" id="GO:0005737">
    <property type="term" value="C:cytoplasm"/>
    <property type="evidence" value="ECO:0007669"/>
    <property type="project" value="TreeGrafter"/>
</dbReference>
<comment type="caution">
    <text evidence="3">The sequence shown here is derived from an EMBL/GenBank/DDBJ whole genome shotgun (WGS) entry which is preliminary data.</text>
</comment>
<dbReference type="InterPro" id="IPR011600">
    <property type="entry name" value="Pept_C14_caspase"/>
</dbReference>